<gene>
    <name evidence="4 5" type="primary">cysQ</name>
    <name evidence="5" type="ORF">N1F79_06695</name>
</gene>
<evidence type="ECO:0000256" key="2">
    <source>
        <dbReference type="ARBA" id="ARBA00022723"/>
    </source>
</evidence>
<dbReference type="InterPro" id="IPR000760">
    <property type="entry name" value="Inositol_monophosphatase-like"/>
</dbReference>
<proteinExistence type="inferred from homology"/>
<evidence type="ECO:0000256" key="3">
    <source>
        <dbReference type="ARBA" id="ARBA00022842"/>
    </source>
</evidence>
<keyword evidence="6" id="KW-1185">Reference proteome</keyword>
<dbReference type="InterPro" id="IPR020583">
    <property type="entry name" value="Inositol_monoP_metal-BS"/>
</dbReference>
<comment type="function">
    <text evidence="4">Converts adenosine-3',5'-bisphosphate (PAP) to AMP.</text>
</comment>
<dbReference type="GO" id="GO:0008441">
    <property type="term" value="F:3'(2'),5'-bisphosphate nucleotidase activity"/>
    <property type="evidence" value="ECO:0007669"/>
    <property type="project" value="UniProtKB-EC"/>
</dbReference>
<comment type="caution">
    <text evidence="5">The sequence shown here is derived from an EMBL/GenBank/DDBJ whole genome shotgun (WGS) entry which is preliminary data.</text>
</comment>
<accession>A0ABU7XR00</accession>
<keyword evidence="3 4" id="KW-0460">Magnesium</keyword>
<comment type="subcellular location">
    <subcellularLocation>
        <location evidence="4">Cell membrane</location>
        <topology evidence="4">Peripheral membrane protein</topology>
        <orientation evidence="4">Cytoplasmic side</orientation>
    </subcellularLocation>
</comment>
<comment type="catalytic activity">
    <reaction evidence="1 4">
        <text>adenosine 3',5'-bisphosphate + H2O = AMP + phosphate</text>
        <dbReference type="Rhea" id="RHEA:10040"/>
        <dbReference type="ChEBI" id="CHEBI:15377"/>
        <dbReference type="ChEBI" id="CHEBI:43474"/>
        <dbReference type="ChEBI" id="CHEBI:58343"/>
        <dbReference type="ChEBI" id="CHEBI:456215"/>
        <dbReference type="EC" id="3.1.3.7"/>
    </reaction>
</comment>
<dbReference type="Pfam" id="PF00459">
    <property type="entry name" value="Inositol_P"/>
    <property type="match status" value="1"/>
</dbReference>
<keyword evidence="4" id="KW-1003">Cell membrane</keyword>
<feature type="binding site" evidence="4">
    <location>
        <position position="64"/>
    </location>
    <ligand>
        <name>Mg(2+)</name>
        <dbReference type="ChEBI" id="CHEBI:18420"/>
        <label>1</label>
    </ligand>
</feature>
<dbReference type="PANTHER" id="PTHR43028:SF5">
    <property type="entry name" value="3'(2'),5'-BISPHOSPHATE NUCLEOTIDASE 1"/>
    <property type="match status" value="1"/>
</dbReference>
<evidence type="ECO:0000256" key="1">
    <source>
        <dbReference type="ARBA" id="ARBA00001625"/>
    </source>
</evidence>
<evidence type="ECO:0000313" key="6">
    <source>
        <dbReference type="Proteomes" id="UP001337305"/>
    </source>
</evidence>
<dbReference type="Gene3D" id="3.30.540.10">
    <property type="entry name" value="Fructose-1,6-Bisphosphatase, subunit A, domain 1"/>
    <property type="match status" value="1"/>
</dbReference>
<feature type="binding site" evidence="4">
    <location>
        <position position="225"/>
    </location>
    <ligand>
        <name>substrate</name>
    </ligand>
</feature>
<feature type="binding site" evidence="4">
    <location>
        <position position="84"/>
    </location>
    <ligand>
        <name>Mg(2+)</name>
        <dbReference type="ChEBI" id="CHEBI:18420"/>
        <label>1</label>
    </ligand>
</feature>
<feature type="binding site" evidence="4">
    <location>
        <position position="86"/>
    </location>
    <ligand>
        <name>Mg(2+)</name>
        <dbReference type="ChEBI" id="CHEBI:18420"/>
        <label>1</label>
    </ligand>
</feature>
<feature type="binding site" evidence="4">
    <location>
        <position position="84"/>
    </location>
    <ligand>
        <name>Mg(2+)</name>
        <dbReference type="ChEBI" id="CHEBI:18420"/>
        <label>2</label>
    </ligand>
</feature>
<feature type="binding site" evidence="4">
    <location>
        <begin position="86"/>
        <end position="89"/>
    </location>
    <ligand>
        <name>substrate</name>
    </ligand>
</feature>
<feature type="binding site" evidence="4">
    <location>
        <position position="64"/>
    </location>
    <ligand>
        <name>substrate</name>
    </ligand>
</feature>
<keyword evidence="2 4" id="KW-0479">Metal-binding</keyword>
<dbReference type="Proteomes" id="UP001337305">
    <property type="component" value="Unassembled WGS sequence"/>
</dbReference>
<dbReference type="Gene3D" id="3.40.190.80">
    <property type="match status" value="1"/>
</dbReference>
<feature type="binding site" evidence="4">
    <location>
        <position position="225"/>
    </location>
    <ligand>
        <name>Mg(2+)</name>
        <dbReference type="ChEBI" id="CHEBI:18420"/>
        <label>2</label>
    </ligand>
</feature>
<dbReference type="CDD" id="cd01638">
    <property type="entry name" value="CysQ"/>
    <property type="match status" value="1"/>
</dbReference>
<dbReference type="EC" id="3.1.3.7" evidence="4"/>
<name>A0ABU7XR00_9FLAO</name>
<comment type="similarity">
    <text evidence="4">Belongs to the inositol monophosphatase superfamily. CysQ family.</text>
</comment>
<keyword evidence="4 5" id="KW-0378">Hydrolase</keyword>
<dbReference type="HAMAP" id="MF_02095">
    <property type="entry name" value="CysQ"/>
    <property type="match status" value="1"/>
</dbReference>
<keyword evidence="4" id="KW-0472">Membrane</keyword>
<comment type="cofactor">
    <cofactor evidence="4">
        <name>Mg(2+)</name>
        <dbReference type="ChEBI" id="CHEBI:18420"/>
    </cofactor>
</comment>
<protein>
    <recommendedName>
        <fullName evidence="4">3'(2'),5'-bisphosphate nucleotidase CysQ</fullName>
        <ecNumber evidence="4">3.1.3.7</ecNumber>
    </recommendedName>
    <alternativeName>
        <fullName evidence="4">3'(2'),5-bisphosphonucleoside 3'(2')-phosphohydrolase</fullName>
    </alternativeName>
    <alternativeName>
        <fullName evidence="4">3'-phosphoadenosine 5'-phosphate phosphatase</fullName>
        <shortName evidence="4">PAP phosphatase</shortName>
    </alternativeName>
</protein>
<dbReference type="PROSITE" id="PS00629">
    <property type="entry name" value="IMP_1"/>
    <property type="match status" value="1"/>
</dbReference>
<dbReference type="InterPro" id="IPR006240">
    <property type="entry name" value="CysQ"/>
</dbReference>
<evidence type="ECO:0000313" key="5">
    <source>
        <dbReference type="EMBL" id="MEF3832811.1"/>
    </source>
</evidence>
<dbReference type="NCBIfam" id="TIGR01331">
    <property type="entry name" value="bisphos_cysQ"/>
    <property type="match status" value="1"/>
</dbReference>
<sequence length="273" mass="30996">MKNLLDLAIEAAVKAGETIEEIYKHDNFELEIKQDNSPLTKADTAANTIINTFLKTTPIPIISEENKETDYEERKHWKKCWIVDPLDGTKEFLKKNGEFTVNIALIEHGKPILGVIFSPISKELYYANVLDKKAYKIIVDENYKYSDNLFDEAHRIIPKKTNDSLIKVVGSRSHMNDDTKVFMKELSANYPSIEIIPKGSSLKFCLIAEGKADIYPRFAPTMEWDTAAGQAICEAVGIHVISKSTFEDLSYNKSNLLNSHFVVSNHTFVFDKK</sequence>
<organism evidence="5 6">
    <name type="scientific">Flavivirga spongiicola</name>
    <dbReference type="NCBI Taxonomy" id="421621"/>
    <lineage>
        <taxon>Bacteria</taxon>
        <taxon>Pseudomonadati</taxon>
        <taxon>Bacteroidota</taxon>
        <taxon>Flavobacteriia</taxon>
        <taxon>Flavobacteriales</taxon>
        <taxon>Flavobacteriaceae</taxon>
        <taxon>Flavivirga</taxon>
    </lineage>
</organism>
<dbReference type="RefSeq" id="WP_303305179.1">
    <property type="nucleotide sequence ID" value="NZ_JAODOP010000004.1"/>
</dbReference>
<evidence type="ECO:0000256" key="4">
    <source>
        <dbReference type="HAMAP-Rule" id="MF_02095"/>
    </source>
</evidence>
<dbReference type="InterPro" id="IPR050725">
    <property type="entry name" value="CysQ/Inositol_MonoPase"/>
</dbReference>
<dbReference type="EMBL" id="JAODOP010000004">
    <property type="protein sequence ID" value="MEF3832811.1"/>
    <property type="molecule type" value="Genomic_DNA"/>
</dbReference>
<dbReference type="SUPFAM" id="SSF56655">
    <property type="entry name" value="Carbohydrate phosphatase"/>
    <property type="match status" value="1"/>
</dbReference>
<feature type="binding site" evidence="4">
    <location>
        <position position="87"/>
    </location>
    <ligand>
        <name>Mg(2+)</name>
        <dbReference type="ChEBI" id="CHEBI:18420"/>
        <label>2</label>
    </ligand>
</feature>
<dbReference type="PANTHER" id="PTHR43028">
    <property type="entry name" value="3'(2'),5'-BISPHOSPHATE NUCLEOTIDASE 1"/>
    <property type="match status" value="1"/>
</dbReference>
<reference evidence="5 6" key="1">
    <citation type="submission" date="2022-09" db="EMBL/GenBank/DDBJ databases">
        <title>Genome sequencing of Flavivirga sp. MEBiC05379.</title>
        <authorList>
            <person name="Oh H.-M."/>
            <person name="Kwon K.K."/>
            <person name="Park M.J."/>
            <person name="Yang S.-H."/>
        </authorList>
    </citation>
    <scope>NUCLEOTIDE SEQUENCE [LARGE SCALE GENOMIC DNA]</scope>
    <source>
        <strain evidence="5 6">MEBiC05379</strain>
    </source>
</reference>